<proteinExistence type="predicted"/>
<accession>A0A914GS21</accession>
<evidence type="ECO:0000313" key="2">
    <source>
        <dbReference type="WBParaSite" id="Gr19_v10_g10244.t1"/>
    </source>
</evidence>
<evidence type="ECO:0000313" key="1">
    <source>
        <dbReference type="Proteomes" id="UP000887572"/>
    </source>
</evidence>
<organism evidence="1 2">
    <name type="scientific">Globodera rostochiensis</name>
    <name type="common">Golden nematode worm</name>
    <name type="synonym">Heterodera rostochiensis</name>
    <dbReference type="NCBI Taxonomy" id="31243"/>
    <lineage>
        <taxon>Eukaryota</taxon>
        <taxon>Metazoa</taxon>
        <taxon>Ecdysozoa</taxon>
        <taxon>Nematoda</taxon>
        <taxon>Chromadorea</taxon>
        <taxon>Rhabditida</taxon>
        <taxon>Tylenchina</taxon>
        <taxon>Tylenchomorpha</taxon>
        <taxon>Tylenchoidea</taxon>
        <taxon>Heteroderidae</taxon>
        <taxon>Heteroderinae</taxon>
        <taxon>Globodera</taxon>
    </lineage>
</organism>
<dbReference type="AlphaFoldDB" id="A0A914GS21"/>
<protein>
    <submittedName>
        <fullName evidence="2">Uncharacterized protein</fullName>
    </submittedName>
</protein>
<dbReference type="Proteomes" id="UP000887572">
    <property type="component" value="Unplaced"/>
</dbReference>
<reference evidence="2" key="1">
    <citation type="submission" date="2022-11" db="UniProtKB">
        <authorList>
            <consortium name="WormBaseParasite"/>
        </authorList>
    </citation>
    <scope>IDENTIFICATION</scope>
</reference>
<name>A0A914GS21_GLORO</name>
<keyword evidence="1" id="KW-1185">Reference proteome</keyword>
<sequence>MCGDLLDGRPLTRSVYVFNNDKEVNLDTSGRSVGGGQVKVEEEMKPLEEDVDEEEEEDESNIYTADYYVQPIANQIRTQRGYTKMLTALFHHSQLFIANYVGWSIGLIIANHQSTTPNNKWVAANVHPRSLRDMLRARSHSQLHLRPPLQLPLGGDDECALKGNDNSVNCKNPR</sequence>
<dbReference type="WBParaSite" id="Gr19_v10_g10244.t1">
    <property type="protein sequence ID" value="Gr19_v10_g10244.t1"/>
    <property type="gene ID" value="Gr19_v10_g10244"/>
</dbReference>